<feature type="domain" description="GRIP" evidence="3">
    <location>
        <begin position="2324"/>
        <end position="2371"/>
    </location>
</feature>
<dbReference type="PROSITE" id="PS50913">
    <property type="entry name" value="GRIP"/>
    <property type="match status" value="1"/>
</dbReference>
<feature type="coiled-coil region" evidence="1">
    <location>
        <begin position="1314"/>
        <end position="1469"/>
    </location>
</feature>
<organism evidence="4 5">
    <name type="scientific">Limulus polyphemus</name>
    <name type="common">Atlantic horseshoe crab</name>
    <dbReference type="NCBI Taxonomy" id="6850"/>
    <lineage>
        <taxon>Eukaryota</taxon>
        <taxon>Metazoa</taxon>
        <taxon>Ecdysozoa</taxon>
        <taxon>Arthropoda</taxon>
        <taxon>Chelicerata</taxon>
        <taxon>Merostomata</taxon>
        <taxon>Xiphosura</taxon>
        <taxon>Limulidae</taxon>
        <taxon>Limulus</taxon>
    </lineage>
</organism>
<feature type="region of interest" description="Disordered" evidence="2">
    <location>
        <begin position="46"/>
        <end position="92"/>
    </location>
</feature>
<feature type="compositionally biased region" description="Acidic residues" evidence="2">
    <location>
        <begin position="2244"/>
        <end position="2257"/>
    </location>
</feature>
<sequence>MLKRLREKVVEEVRQFPNVPFPIQTRGNGEPTNKLAVDTSKGNDLINFGEGLTNSTSNSTPLRPIPDQFSITDEKDETPSEPSTPHKLQADLSSDSEIFTTPQSTPVSIPTLQASSSEQIQRRPSLYGEAQQIQPNFIYQTSRPHYMPQSDIESEVEPDISTLNLDGVSKEQLYAAIHKVQARLQKYRNKYTELVKAYRGVDAEKEKIKNALAESQDKALRRIGELREQCQLEQQAKAHLEQNLRLILEEKEDMIKVMEMKIKLLKEGGNLETFETNQTKQTTLQLELSAESPEKMPTVEQPIIRPEESPELQTLKEKNKRLEVLLMKCKDTIKSNKERIIQLQKETDVLFNQVEEKTNELQHVQEKEAEIQAGLREELQEMSEMVEKLKKQQEESSMAMAETKRNMHEELEQRDQQLRDSKIERNILIQQKKSLENEVEELKTVVEKSEQQHWNEVSELEDRLNATEKAMEEEKENLMHELSRGKAAAISLMKEELGKKVSTVEEEWLKKIENLKAYYNKTLEKKDDEVKKIVEKKDSEFRKELEERTEQMKLALEERDLQKMAAVSKMDSQKDKLLEEVEEMKTKKMELDSQVTSLQDQLKEQAKCYQRELEKIKQSHLECIAILKLGDNQQTVLKEKLGRNEEKRDIPKTQVAGEDSTGNVEETYKNAHYIQQVYSLQDSCIQRDSKVENLKSLEKEIHDSNEKEPDAQQTYSDLQNELVKAQGFLQKALAERDNVIQKLELINQQLNNISQEKYGLQKLCGDKSSSLSSLNYNHEAFQQEKVELIQHLNIVQEQTTFHSEMAFNIKEYKNEVVELRNMLKHSEDEKGSLVEKLVSLKKELDVVKEDMKDKHYFEVKCNELSEEKNKCVSELERISETQKSLITEKETVETKLKMAEENLNNVQTTLHQLSIEKVNYEEKSQALQQELNLAFQEKETMSNYIENLKTSLQEVETVLKKEKIIKYLKFKCSGIKKKIQDSYEKTLHAVMEEWTQRIDKMNNENEKNINSVTQQWKTCIEEYENKIREVEISSGELKVRVTNLCQELQTTKDEAEIKFIEFYRQLLHYTLEDPIQIITNPVLNQLGSGKLNYKEKLDLITEGISILMEDLYCKKDVFVLQDSLSSLNLKIEEFQKKIESQEDKIKILKDEKSILEDKLKSNEIQWKEHEQSLNETLNTKLKDMEKQAAETVETLKTDLTQALENIKVQEIEFKTKMKEQTDKHCREKENLKLIIERLTDETNSLKKDAKEEVVRLNAEISDMKFQLETSKKIIEECHIELAKLDEEKTLTVQNLNEEWNKKIKESVESFQIINHQFEESNKQMQDNISMKEKELENLRKKYENQQKKANNDLDYLQMQIKDHENQNCYMKEIHKKELEAQEAKHKTEIENLEKKLNEFINLSAELENLQHNLTDAEKCMEESKATHQSELDELQQHLQSKLDEKTTVIQRKEELLKDLEKNLNHQKRQNYLFQAKISELNKLLVFKDQEIEKFSSFKSKYELIQKEYSEARLAMNAKEDVYASKCDELQELVVSVNQKDSELKLLTDQCEKLKENLKMSVHNEQVLQEKLQDLKSQSNDYKDTVSKLQREIESSHSMSIHSLTEKEAVIIDFKNKLSTVTANYETLQKRFKNLEEELQEVHKTLDVEIQEKDVALKNIQKIKEEKKEMEEEFTKMTEVNQMKLTELKKKAEVKLAQIKRQLQSEKENSEEEYQKKFSAAETLYKKELHKLEEIINELMIEKESIENSLQEQILKSCGVADLEERLAYLEEEKGQLEEKLKEECLKNNEYCQLYKKLEKKISELQFQKEEEGKDWQIKSIESEKNFKEKLAEKDDRFNELLIKYNKLQSSHQESLSACELQYSEILKELKKDIEQERRKTEEELKTHNEQVALLEGNHQKEKAELISQIENLTRMLEKYKEEKGNNSLDQLKQVKNEEGFEKLLSVETYDQDLGNMISKLKKEKEEANEKIAFMELEHHKKLEELEEQHRSALSNMENELQLRNSQLDESLILAEANQATISQNLEKAESELQLLQHQMGLLKEENTRLSLEVELNGSTLEFTKYQQKEKSRRGKKLEFKEQENMMHMKEENKKLKSELETLKEEMSIFHKLDNAQTLEINEIRKEFQQKLSEKDNELKSKLKQVIQDFSGQIETKEAEYEGLLKETIEKGQHQEDKVSWEHRQEMATLEEELNEKISAIEEVHEHYHELLQLKEEELQQLRQQLQLQTETEVEPQLPHKEGSGWDEEWVEVDEDSSQESFKMPASPVSSSKEQVEGNYSNYSRQVEVQSTPARDKNKVVELSQLMTYRPSSSTGNNISQTSLNLPEPTEYEYLRNILFEYMMGKEPVTLAKVISAVLRFSEDQTQQILTREEARQSMK</sequence>
<dbReference type="Gene3D" id="1.10.220.60">
    <property type="entry name" value="GRIP domain"/>
    <property type="match status" value="1"/>
</dbReference>
<evidence type="ECO:0000259" key="3">
    <source>
        <dbReference type="PROSITE" id="PS50913"/>
    </source>
</evidence>
<feature type="coiled-coil region" evidence="1">
    <location>
        <begin position="1859"/>
        <end position="1922"/>
    </location>
</feature>
<reference evidence="5" key="1">
    <citation type="submission" date="2025-08" db="UniProtKB">
        <authorList>
            <consortium name="RefSeq"/>
        </authorList>
    </citation>
    <scope>IDENTIFICATION</scope>
    <source>
        <tissue evidence="5">Muscle</tissue>
    </source>
</reference>
<feature type="coiled-coil region" evidence="1">
    <location>
        <begin position="1124"/>
        <end position="1287"/>
    </location>
</feature>
<feature type="region of interest" description="Disordered" evidence="2">
    <location>
        <begin position="2225"/>
        <end position="2278"/>
    </location>
</feature>
<keyword evidence="4" id="KW-1185">Reference proteome</keyword>
<feature type="coiled-coil region" evidence="1">
    <location>
        <begin position="1536"/>
        <end position="1591"/>
    </location>
</feature>
<keyword evidence="1" id="KW-0175">Coiled coil</keyword>
<feature type="coiled-coil region" evidence="1">
    <location>
        <begin position="312"/>
        <end position="484"/>
    </location>
</feature>
<protein>
    <submittedName>
        <fullName evidence="5">Golgin subfamily A member 4-like</fullName>
    </submittedName>
</protein>
<feature type="compositionally biased region" description="Low complexity" evidence="2">
    <location>
        <begin position="2225"/>
        <end position="2236"/>
    </location>
</feature>
<dbReference type="SUPFAM" id="SSF101283">
    <property type="entry name" value="GRIP domain"/>
    <property type="match status" value="1"/>
</dbReference>
<evidence type="ECO:0000256" key="2">
    <source>
        <dbReference type="SAM" id="MobiDB-lite"/>
    </source>
</evidence>
<proteinExistence type="predicted"/>
<dbReference type="SMART" id="SM00755">
    <property type="entry name" value="Grip"/>
    <property type="match status" value="1"/>
</dbReference>
<feature type="coiled-coil region" evidence="1">
    <location>
        <begin position="687"/>
        <end position="756"/>
    </location>
</feature>
<accession>A0ABM1S2U5</accession>
<feature type="coiled-coil region" evidence="1">
    <location>
        <begin position="542"/>
        <end position="619"/>
    </location>
</feature>
<evidence type="ECO:0000313" key="4">
    <source>
        <dbReference type="Proteomes" id="UP000694941"/>
    </source>
</evidence>
<feature type="compositionally biased region" description="Polar residues" evidence="2">
    <location>
        <begin position="2267"/>
        <end position="2278"/>
    </location>
</feature>
<evidence type="ECO:0000313" key="5">
    <source>
        <dbReference type="RefSeq" id="XP_022237950.1"/>
    </source>
</evidence>
<feature type="coiled-coil region" evidence="1">
    <location>
        <begin position="809"/>
        <end position="937"/>
    </location>
</feature>
<dbReference type="Pfam" id="PF01465">
    <property type="entry name" value="GRIP"/>
    <property type="match status" value="1"/>
</dbReference>
<dbReference type="PANTHER" id="PTHR19327:SF0">
    <property type="entry name" value="GOLGIN SUBFAMILY A MEMBER 4"/>
    <property type="match status" value="1"/>
</dbReference>
<gene>
    <name evidence="5" type="primary">LOC106478617</name>
</gene>
<dbReference type="PANTHER" id="PTHR19327">
    <property type="entry name" value="GOLGIN"/>
    <property type="match status" value="1"/>
</dbReference>
<feature type="region of interest" description="Disordered" evidence="2">
    <location>
        <begin position="22"/>
        <end position="41"/>
    </location>
</feature>
<feature type="coiled-coil region" evidence="1">
    <location>
        <begin position="991"/>
        <end position="1058"/>
    </location>
</feature>
<feature type="compositionally biased region" description="Polar residues" evidence="2">
    <location>
        <begin position="52"/>
        <end position="61"/>
    </location>
</feature>
<feature type="coiled-coil region" evidence="1">
    <location>
        <begin position="1950"/>
        <end position="2052"/>
    </location>
</feature>
<name>A0ABM1S2U5_LIMPO</name>
<feature type="coiled-coil region" evidence="1">
    <location>
        <begin position="170"/>
        <end position="268"/>
    </location>
</feature>
<dbReference type="InterPro" id="IPR000237">
    <property type="entry name" value="GRIP_dom"/>
</dbReference>
<feature type="coiled-coil region" evidence="1">
    <location>
        <begin position="1617"/>
        <end position="1814"/>
    </location>
</feature>
<dbReference type="RefSeq" id="XP_022237950.1">
    <property type="nucleotide sequence ID" value="XM_022382242.1"/>
</dbReference>
<evidence type="ECO:0000256" key="1">
    <source>
        <dbReference type="SAM" id="Coils"/>
    </source>
</evidence>
<dbReference type="GeneID" id="106478617"/>
<dbReference type="Proteomes" id="UP000694941">
    <property type="component" value="Unplaced"/>
</dbReference>